<dbReference type="GO" id="GO:0016616">
    <property type="term" value="F:oxidoreductase activity, acting on the CH-OH group of donors, NAD or NADP as acceptor"/>
    <property type="evidence" value="ECO:0007669"/>
    <property type="project" value="InterPro"/>
</dbReference>
<dbReference type="Pfam" id="PF02826">
    <property type="entry name" value="2-Hacid_dh_C"/>
    <property type="match status" value="1"/>
</dbReference>
<proteinExistence type="inferred from homology"/>
<reference evidence="5 6" key="1">
    <citation type="submission" date="2014-02" db="EMBL/GenBank/DDBJ databases">
        <title>The genome sequence of Colletotrichum simmondsii CBS122122.</title>
        <authorList>
            <person name="Baroncelli R."/>
            <person name="Thon M.R."/>
        </authorList>
    </citation>
    <scope>NUCLEOTIDE SEQUENCE [LARGE SCALE GENOMIC DNA]</scope>
    <source>
        <strain evidence="5 6">CBS122122</strain>
    </source>
</reference>
<dbReference type="CDD" id="cd05198">
    <property type="entry name" value="formate_dh_like"/>
    <property type="match status" value="1"/>
</dbReference>
<sequence>MADPATEVKKPARLPSATHHVIVKLETIHVPPPEVNDGDLGAGVTHEVIGYEYTRPSESAVAAARAWPASVLITTTVPINKETLGEAPYFKWLGKVVCRRIEWFYLPDHDIERCLLELGNDDHQSAYITMLESKLEIAGSKAMGTDHIDLEECRRRGVTVIYSPNATVEAVSEHALGLYFSSRRRFVTLHNTMMDHAEGRPNPWRAKGSMSSLLLDSEGRPPHTCGNEVVGMIGYGPIGQRVAKMCRALGMEVLVAARKHDAAPAVNGNEVASTATASQPNGNGDAHRTPFAEVIRRATTLFLIVPLTAETKNLVGEAEIATMRPDAVIINVGRGGTVNEAALVAALREGRISGAATDVYEVEPAGSGQDSVLLGEEARGLNLTLTPHLACMSAPEEMSVRLSECRKTNEVILIRDHKLPPQIRAPARCNTPHFVSFKCPKTTSRLIGALDCSPVMPRHLLDPGEPRRLIEQ</sequence>
<keyword evidence="2" id="KW-0560">Oxidoreductase</keyword>
<dbReference type="Gene3D" id="3.40.50.720">
    <property type="entry name" value="NAD(P)-binding Rossmann-like Domain"/>
    <property type="match status" value="2"/>
</dbReference>
<evidence type="ECO:0000256" key="3">
    <source>
        <dbReference type="ARBA" id="ARBA00023027"/>
    </source>
</evidence>
<protein>
    <submittedName>
        <fullName evidence="5">D-isomer specific 2-hydroxyacid dehydrogenase</fullName>
    </submittedName>
</protein>
<dbReference type="GO" id="GO:0051287">
    <property type="term" value="F:NAD binding"/>
    <property type="evidence" value="ECO:0007669"/>
    <property type="project" value="InterPro"/>
</dbReference>
<name>A0A135SVS1_9PEZI</name>
<dbReference type="OrthoDB" id="298012at2759"/>
<feature type="domain" description="D-isomer specific 2-hydroxyacid dehydrogenase NAD-binding" evidence="4">
    <location>
        <begin position="222"/>
        <end position="390"/>
    </location>
</feature>
<dbReference type="PANTHER" id="PTHR43761:SF1">
    <property type="entry name" value="D-ISOMER SPECIFIC 2-HYDROXYACID DEHYDROGENASE CATALYTIC DOMAIN-CONTAINING PROTEIN-RELATED"/>
    <property type="match status" value="1"/>
</dbReference>
<dbReference type="SUPFAM" id="SSF51735">
    <property type="entry name" value="NAD(P)-binding Rossmann-fold domains"/>
    <property type="match status" value="1"/>
</dbReference>
<organism evidence="5 6">
    <name type="scientific">Colletotrichum simmondsii</name>
    <dbReference type="NCBI Taxonomy" id="703756"/>
    <lineage>
        <taxon>Eukaryota</taxon>
        <taxon>Fungi</taxon>
        <taxon>Dikarya</taxon>
        <taxon>Ascomycota</taxon>
        <taxon>Pezizomycotina</taxon>
        <taxon>Sordariomycetes</taxon>
        <taxon>Hypocreomycetidae</taxon>
        <taxon>Glomerellales</taxon>
        <taxon>Glomerellaceae</taxon>
        <taxon>Colletotrichum</taxon>
        <taxon>Colletotrichum acutatum species complex</taxon>
    </lineage>
</organism>
<dbReference type="SUPFAM" id="SSF52283">
    <property type="entry name" value="Formate/glycerate dehydrogenase catalytic domain-like"/>
    <property type="match status" value="1"/>
</dbReference>
<dbReference type="InterPro" id="IPR050418">
    <property type="entry name" value="D-iso_2-hydroxyacid_DH_PdxB"/>
</dbReference>
<evidence type="ECO:0000313" key="5">
    <source>
        <dbReference type="EMBL" id="KXH39966.1"/>
    </source>
</evidence>
<comment type="similarity">
    <text evidence="1">Belongs to the D-isomer specific 2-hydroxyacid dehydrogenase family.</text>
</comment>
<dbReference type="AlphaFoldDB" id="A0A135SVS1"/>
<dbReference type="InterPro" id="IPR036291">
    <property type="entry name" value="NAD(P)-bd_dom_sf"/>
</dbReference>
<dbReference type="Proteomes" id="UP000070328">
    <property type="component" value="Unassembled WGS sequence"/>
</dbReference>
<dbReference type="PANTHER" id="PTHR43761">
    <property type="entry name" value="D-ISOMER SPECIFIC 2-HYDROXYACID DEHYDROGENASE FAMILY PROTEIN (AFU_ORTHOLOGUE AFUA_1G13630)"/>
    <property type="match status" value="1"/>
</dbReference>
<keyword evidence="3" id="KW-0520">NAD</keyword>
<gene>
    <name evidence="5" type="ORF">CSIM01_10797</name>
</gene>
<evidence type="ECO:0000256" key="2">
    <source>
        <dbReference type="ARBA" id="ARBA00023002"/>
    </source>
</evidence>
<evidence type="ECO:0000259" key="4">
    <source>
        <dbReference type="Pfam" id="PF02826"/>
    </source>
</evidence>
<comment type="caution">
    <text evidence="5">The sequence shown here is derived from an EMBL/GenBank/DDBJ whole genome shotgun (WGS) entry which is preliminary data.</text>
</comment>
<evidence type="ECO:0000256" key="1">
    <source>
        <dbReference type="ARBA" id="ARBA00005854"/>
    </source>
</evidence>
<accession>A0A135SVS1</accession>
<keyword evidence="6" id="KW-1185">Reference proteome</keyword>
<dbReference type="InterPro" id="IPR006140">
    <property type="entry name" value="D-isomer_DH_NAD-bd"/>
</dbReference>
<evidence type="ECO:0000313" key="6">
    <source>
        <dbReference type="Proteomes" id="UP000070328"/>
    </source>
</evidence>
<dbReference type="EMBL" id="JFBX01000380">
    <property type="protein sequence ID" value="KXH39966.1"/>
    <property type="molecule type" value="Genomic_DNA"/>
</dbReference>